<evidence type="ECO:0000313" key="2">
    <source>
        <dbReference type="EMBL" id="CAK9222534.1"/>
    </source>
</evidence>
<dbReference type="EMBL" id="OZ019896">
    <property type="protein sequence ID" value="CAK9222534.1"/>
    <property type="molecule type" value="Genomic_DNA"/>
</dbReference>
<reference evidence="2" key="1">
    <citation type="submission" date="2024-02" db="EMBL/GenBank/DDBJ databases">
        <authorList>
            <consortium name="ELIXIR-Norway"/>
            <consortium name="Elixir Norway"/>
        </authorList>
    </citation>
    <scope>NUCLEOTIDE SEQUENCE</scope>
</reference>
<sequence>MNAILMKRSLHASCFQSAVLPSVLNTNLLDHWAMSARVRSSARGYGSWISKGARSCSLEASSGRSQSSLVSSGAGLGAGWVALGLASVLSMSPPGLCEELQSSSGESRCELTRVQTQRYQYAYPGSWFLEHVRGIEVLAHDPEVAELNMTVTSGPATSGTLPKSAEEVGKAIMNRYEKAPSVDKAQLLDVDLREAGSNSRDYIVELIVDARGKQRHLLSKLILTDRKVYAVTVQVPQELWEGIGDCMHSVLQAFQPRGLVTE</sequence>
<evidence type="ECO:0000259" key="1">
    <source>
        <dbReference type="Pfam" id="PF01789"/>
    </source>
</evidence>
<proteinExistence type="predicted"/>
<accession>A0ABP0UIV6</accession>
<dbReference type="SUPFAM" id="SSF55724">
    <property type="entry name" value="Mog1p/PsbP-like"/>
    <property type="match status" value="1"/>
</dbReference>
<dbReference type="Pfam" id="PF01789">
    <property type="entry name" value="PsbP"/>
    <property type="match status" value="1"/>
</dbReference>
<feature type="domain" description="PsbP C-terminal" evidence="1">
    <location>
        <begin position="115"/>
        <end position="255"/>
    </location>
</feature>
<organism evidence="2 3">
    <name type="scientific">Sphagnum troendelagicum</name>
    <dbReference type="NCBI Taxonomy" id="128251"/>
    <lineage>
        <taxon>Eukaryota</taxon>
        <taxon>Viridiplantae</taxon>
        <taxon>Streptophyta</taxon>
        <taxon>Embryophyta</taxon>
        <taxon>Bryophyta</taxon>
        <taxon>Sphagnophytina</taxon>
        <taxon>Sphagnopsida</taxon>
        <taxon>Sphagnales</taxon>
        <taxon>Sphagnaceae</taxon>
        <taxon>Sphagnum</taxon>
    </lineage>
</organism>
<gene>
    <name evidence="2" type="ORF">CSSPTR1EN2_LOCUS16153</name>
</gene>
<evidence type="ECO:0000313" key="3">
    <source>
        <dbReference type="Proteomes" id="UP001497512"/>
    </source>
</evidence>
<dbReference type="Gene3D" id="3.40.1000.10">
    <property type="entry name" value="Mog1/PsbP, alpha/beta/alpha sandwich"/>
    <property type="match status" value="1"/>
</dbReference>
<dbReference type="InterPro" id="IPR002683">
    <property type="entry name" value="PsbP_C"/>
</dbReference>
<name>A0ABP0UIV6_9BRYO</name>
<keyword evidence="3" id="KW-1185">Reference proteome</keyword>
<dbReference type="Proteomes" id="UP001497512">
    <property type="component" value="Chromosome 4"/>
</dbReference>
<protein>
    <recommendedName>
        <fullName evidence="1">PsbP C-terminal domain-containing protein</fullName>
    </recommendedName>
</protein>
<dbReference type="InterPro" id="IPR016123">
    <property type="entry name" value="Mog1/PsbP_a/b/a-sand"/>
</dbReference>